<name>A0ABN2C601_9ACTN</name>
<accession>A0ABN2C601</accession>
<reference evidence="1 2" key="1">
    <citation type="journal article" date="2019" name="Int. J. Syst. Evol. Microbiol.">
        <title>The Global Catalogue of Microorganisms (GCM) 10K type strain sequencing project: providing services to taxonomists for standard genome sequencing and annotation.</title>
        <authorList>
            <consortium name="The Broad Institute Genomics Platform"/>
            <consortium name="The Broad Institute Genome Sequencing Center for Infectious Disease"/>
            <person name="Wu L."/>
            <person name="Ma J."/>
        </authorList>
    </citation>
    <scope>NUCLEOTIDE SEQUENCE [LARGE SCALE GENOMIC DNA]</scope>
    <source>
        <strain evidence="1 2">JCM 14969</strain>
    </source>
</reference>
<sequence length="102" mass="10685">MNAGAGHVSLRIDRIAVEIGQDQRAEQAEETIRKALALLAGRLSQAPLGLAGSAPSIALEFLDVGPLDPQWLGGPGAADRLAEHLYRRLLDGPALPGGVDDR</sequence>
<comment type="caution">
    <text evidence="1">The sequence shown here is derived from an EMBL/GenBank/DDBJ whole genome shotgun (WGS) entry which is preliminary data.</text>
</comment>
<organism evidence="1 2">
    <name type="scientific">Kribbella sancticallisti</name>
    <dbReference type="NCBI Taxonomy" id="460087"/>
    <lineage>
        <taxon>Bacteria</taxon>
        <taxon>Bacillati</taxon>
        <taxon>Actinomycetota</taxon>
        <taxon>Actinomycetes</taxon>
        <taxon>Propionibacteriales</taxon>
        <taxon>Kribbellaceae</taxon>
        <taxon>Kribbella</taxon>
    </lineage>
</organism>
<proteinExistence type="predicted"/>
<dbReference type="EMBL" id="BAAAOS010000005">
    <property type="protein sequence ID" value="GAA1552912.1"/>
    <property type="molecule type" value="Genomic_DNA"/>
</dbReference>
<protein>
    <submittedName>
        <fullName evidence="1">Uncharacterized protein</fullName>
    </submittedName>
</protein>
<gene>
    <name evidence="1" type="ORF">GCM10009789_03080</name>
</gene>
<evidence type="ECO:0000313" key="1">
    <source>
        <dbReference type="EMBL" id="GAA1552912.1"/>
    </source>
</evidence>
<dbReference type="Proteomes" id="UP001500393">
    <property type="component" value="Unassembled WGS sequence"/>
</dbReference>
<dbReference type="RefSeq" id="WP_344208903.1">
    <property type="nucleotide sequence ID" value="NZ_BAAAOS010000005.1"/>
</dbReference>
<keyword evidence="2" id="KW-1185">Reference proteome</keyword>
<evidence type="ECO:0000313" key="2">
    <source>
        <dbReference type="Proteomes" id="UP001500393"/>
    </source>
</evidence>